<keyword evidence="1" id="KW-0812">Transmembrane</keyword>
<keyword evidence="1" id="KW-1133">Transmembrane helix</keyword>
<dbReference type="CDD" id="cd07341">
    <property type="entry name" value="M56_BlaR1_MecR1_like"/>
    <property type="match status" value="1"/>
</dbReference>
<evidence type="ECO:0000313" key="3">
    <source>
        <dbReference type="EMBL" id="RWY57067.1"/>
    </source>
</evidence>
<gene>
    <name evidence="3" type="ORF">EPL05_00605</name>
</gene>
<feature type="transmembrane region" description="Helical" evidence="1">
    <location>
        <begin position="95"/>
        <end position="116"/>
    </location>
</feature>
<feature type="transmembrane region" description="Helical" evidence="1">
    <location>
        <begin position="6"/>
        <end position="24"/>
    </location>
</feature>
<dbReference type="Pfam" id="PF05569">
    <property type="entry name" value="Peptidase_M56"/>
    <property type="match status" value="1"/>
</dbReference>
<reference evidence="3 4" key="1">
    <citation type="submission" date="2019-01" db="EMBL/GenBank/DDBJ databases">
        <title>Mucilaginibacter antarcticum sp. nov., isolated from antarctic soil.</title>
        <authorList>
            <person name="Yan Y.-Q."/>
            <person name="Du Z.-J."/>
        </authorList>
    </citation>
    <scope>NUCLEOTIDE SEQUENCE [LARGE SCALE GENOMIC DNA]</scope>
    <source>
        <strain evidence="3 4">F01003</strain>
    </source>
</reference>
<accession>A0A444MTY5</accession>
<feature type="transmembrane region" description="Helical" evidence="1">
    <location>
        <begin position="270"/>
        <end position="288"/>
    </location>
</feature>
<keyword evidence="1" id="KW-0472">Membrane</keyword>
<dbReference type="OrthoDB" id="649093at2"/>
<protein>
    <submittedName>
        <fullName evidence="3">M56 family metallopeptidase</fullName>
    </submittedName>
</protein>
<dbReference type="InterPro" id="IPR008756">
    <property type="entry name" value="Peptidase_M56"/>
</dbReference>
<dbReference type="PANTHER" id="PTHR34978:SF3">
    <property type="entry name" value="SLR0241 PROTEIN"/>
    <property type="match status" value="1"/>
</dbReference>
<dbReference type="PANTHER" id="PTHR34978">
    <property type="entry name" value="POSSIBLE SENSOR-TRANSDUCER PROTEIN BLAR"/>
    <property type="match status" value="1"/>
</dbReference>
<dbReference type="AlphaFoldDB" id="A0A444MTY5"/>
<organism evidence="3 4">
    <name type="scientific">Mucilaginibacter gilvus</name>
    <dbReference type="NCBI Taxonomy" id="2305909"/>
    <lineage>
        <taxon>Bacteria</taxon>
        <taxon>Pseudomonadati</taxon>
        <taxon>Bacteroidota</taxon>
        <taxon>Sphingobacteriia</taxon>
        <taxon>Sphingobacteriales</taxon>
        <taxon>Sphingobacteriaceae</taxon>
        <taxon>Mucilaginibacter</taxon>
    </lineage>
</organism>
<keyword evidence="4" id="KW-1185">Reference proteome</keyword>
<dbReference type="Proteomes" id="UP000286701">
    <property type="component" value="Unassembled WGS sequence"/>
</dbReference>
<evidence type="ECO:0000256" key="1">
    <source>
        <dbReference type="SAM" id="Phobius"/>
    </source>
</evidence>
<dbReference type="EMBL" id="SBIW01000001">
    <property type="protein sequence ID" value="RWY57067.1"/>
    <property type="molecule type" value="Genomic_DNA"/>
</dbReference>
<name>A0A444MTY5_9SPHI</name>
<dbReference type="InterPro" id="IPR052173">
    <property type="entry name" value="Beta-lactam_resp_regulator"/>
</dbReference>
<comment type="caution">
    <text evidence="3">The sequence shown here is derived from an EMBL/GenBank/DDBJ whole genome shotgun (WGS) entry which is preliminary data.</text>
</comment>
<proteinExistence type="predicted"/>
<evidence type="ECO:0000259" key="2">
    <source>
        <dbReference type="Pfam" id="PF05569"/>
    </source>
</evidence>
<evidence type="ECO:0000313" key="4">
    <source>
        <dbReference type="Proteomes" id="UP000286701"/>
    </source>
</evidence>
<feature type="domain" description="Peptidase M56" evidence="2">
    <location>
        <begin position="161"/>
        <end position="257"/>
    </location>
</feature>
<feature type="transmembrane region" description="Helical" evidence="1">
    <location>
        <begin position="36"/>
        <end position="56"/>
    </location>
</feature>
<sequence>MNWLHYLVEANIYLGVFYLCYCLFLNNETHYLLGRAYLLFSCVISFILPVTQFSALKPVEQLTLQPLVYTQPLNYGPLPEITIDEPVAQITMGDVLFYAYIAGAVVTLAVLFYRLYRLSLLTRNSKALYGNKYKLIQLNGDNTAFSFFNYLFIGTEVPQAETIIAHELVHIRQRHSADIIFVELLKVVSWFSPFIYLVQRSLRSIHEYIADEQTAAQERDALTYSSFLLNNAYGLQGSPIAHSFFNYNLLKKRIIMLNQKRSGRLARLKYLTAVPLCMGMLCASTLVFSKDYAFIDLAPATPTQAEISIDEPITKTIKYFKIIDKVKDITAYSDNLSFTDKGIKREFFAKSVTTADIDYIQKSMKLTVVVIDVDSQTKLPVATANNAKSDTAFAMRPPAKFGDGYTLQENGYLIDKKTPYITVTITEKSGTEKTYNSTDATAAERTMLKDKYGFEFKKEEMMSFIKMASQSNKAFSNNPNLPPPPPPVPVKTPYLKLAQFIGQAIEYPKAAISKKTKVALVATFTLGSDGRISNVSVTGSDDARFVNVLKQGLPKFSYPIKDKPGNKKIGVTFFMLGDKSPAIAASVKNSPEFVGESGVVGMTAEQRKEYLRGLPPPPPPRAPKKMGAVPPKAKLAPPVVMADVNPKAAPQIEIVTPPPPPAIAPAPSTKGIRAKKARPAVTPKPAIAPVIKTDAKIVDIIIDSPIVKLNTQVNLIKNVRAVTKLNVQSTVKNNINLKLKPIIDNVKPIKAELKPIEIEPISKP</sequence>
<dbReference type="RefSeq" id="WP_128531574.1">
    <property type="nucleotide sequence ID" value="NZ_SBIW01000001.1"/>
</dbReference>